<feature type="region of interest" description="Disordered" evidence="2">
    <location>
        <begin position="364"/>
        <end position="409"/>
    </location>
</feature>
<feature type="compositionally biased region" description="Acidic residues" evidence="2">
    <location>
        <begin position="110"/>
        <end position="121"/>
    </location>
</feature>
<feature type="non-terminal residue" evidence="3">
    <location>
        <position position="1"/>
    </location>
</feature>
<sequence length="409" mass="46032">SQSANVSHTSDSTVPPSTFAPSEQVYLKDSTSRDQLCSSDHPLASKDSTHNIPPISSSISAAVTNIGISLDKIGDKDTQESVKHDASCEENKIWDESSEIGVVDNKGEKSEEEEDDTEDIQEEPRISSDSVEQTLLSTDAILTLSSAMSSSLATQSMSLHECESRMDESEVQCGILGHDRSSGALMINAPICLYDNICDVSVFRKLEGGKAGFRRQLLEDARRNKKRHSKDYFIDAKGNRVIDLEKEKKAKLAETLQQKAKEKGRKRDIQQEQMKKLAFEKELKTTLLEDARRNKKRHSKDYFIDAKGNRVIDLEKEKKAKLAETLQQKAKEKGRKRDIQQEQMKKLAFEKELKTTVDSIHSIMKSVKKKESRKRGRTKLKVKDKKPMKPSSKHKSHLLKGEEGKGMGK</sequence>
<proteinExistence type="predicted"/>
<reference evidence="3" key="1">
    <citation type="submission" date="2022-03" db="EMBL/GenBank/DDBJ databases">
        <title>Draft genome sequence of Aduncisulcus paluster, a free-living microaerophilic Fornicata.</title>
        <authorList>
            <person name="Yuyama I."/>
            <person name="Kume K."/>
            <person name="Tamura T."/>
            <person name="Inagaki Y."/>
            <person name="Hashimoto T."/>
        </authorList>
    </citation>
    <scope>NUCLEOTIDE SEQUENCE</scope>
    <source>
        <strain evidence="3">NY0171</strain>
    </source>
</reference>
<organism evidence="3 4">
    <name type="scientific">Aduncisulcus paluster</name>
    <dbReference type="NCBI Taxonomy" id="2918883"/>
    <lineage>
        <taxon>Eukaryota</taxon>
        <taxon>Metamonada</taxon>
        <taxon>Carpediemonas-like organisms</taxon>
        <taxon>Aduncisulcus</taxon>
    </lineage>
</organism>
<feature type="region of interest" description="Disordered" evidence="2">
    <location>
        <begin position="72"/>
        <end position="131"/>
    </location>
</feature>
<comment type="caution">
    <text evidence="3">The sequence shown here is derived from an EMBL/GenBank/DDBJ whole genome shotgun (WGS) entry which is preliminary data.</text>
</comment>
<protein>
    <recommendedName>
        <fullName evidence="5">Ribosomal RNA-processing protein 36</fullName>
    </recommendedName>
</protein>
<evidence type="ECO:0000313" key="4">
    <source>
        <dbReference type="Proteomes" id="UP001057375"/>
    </source>
</evidence>
<evidence type="ECO:0000313" key="3">
    <source>
        <dbReference type="EMBL" id="GKT24921.1"/>
    </source>
</evidence>
<keyword evidence="4" id="KW-1185">Reference proteome</keyword>
<feature type="compositionally biased region" description="Polar residues" evidence="2">
    <location>
        <begin position="1"/>
        <end position="21"/>
    </location>
</feature>
<feature type="compositionally biased region" description="Basic and acidic residues" evidence="2">
    <location>
        <begin position="72"/>
        <end position="95"/>
    </location>
</feature>
<evidence type="ECO:0008006" key="5">
    <source>
        <dbReference type="Google" id="ProtNLM"/>
    </source>
</evidence>
<dbReference type="Proteomes" id="UP001057375">
    <property type="component" value="Unassembled WGS sequence"/>
</dbReference>
<accession>A0ABQ5K108</accession>
<evidence type="ECO:0000256" key="2">
    <source>
        <dbReference type="SAM" id="MobiDB-lite"/>
    </source>
</evidence>
<feature type="region of interest" description="Disordered" evidence="2">
    <location>
        <begin position="1"/>
        <end position="56"/>
    </location>
</feature>
<keyword evidence="1" id="KW-0175">Coiled coil</keyword>
<feature type="coiled-coil region" evidence="1">
    <location>
        <begin position="312"/>
        <end position="343"/>
    </location>
</feature>
<name>A0ABQ5K108_9EUKA</name>
<dbReference type="EMBL" id="BQXS01012554">
    <property type="protein sequence ID" value="GKT24921.1"/>
    <property type="molecule type" value="Genomic_DNA"/>
</dbReference>
<evidence type="ECO:0000256" key="1">
    <source>
        <dbReference type="SAM" id="Coils"/>
    </source>
</evidence>
<feature type="coiled-coil region" evidence="1">
    <location>
        <begin position="242"/>
        <end position="273"/>
    </location>
</feature>
<feature type="compositionally biased region" description="Basic and acidic residues" evidence="2">
    <location>
        <begin position="399"/>
        <end position="409"/>
    </location>
</feature>
<feature type="compositionally biased region" description="Basic residues" evidence="2">
    <location>
        <begin position="366"/>
        <end position="398"/>
    </location>
</feature>
<gene>
    <name evidence="3" type="ORF">ADUPG1_012882</name>
</gene>